<sequence length="304" mass="33864">MALSSYTAVIKEGDVEKLRGILEERGFEFKEKQYAHYGAKKGKLNVTVYEKGPKVLVQGKETEDFVQFILEPEILGEARLGNEEVSMPEMFEPHFGVDESGKGDFFGPLVIAGAYVNKEIARKLMDGGVMDSKRISSDKKITQLAETIRKTRGVAWEVIVLRPEKYNELYGKFGNLNRLLAWGHAAVIRSLAEKVPSCPRALSDQFAREELLQGALKQQGESVEHIELQQRTKGESDVAVAAASILAREAFVDWIQRASEKGGVKMPLGAGAHVVESAREIVEKYDRAILEKVAKTHFKTTQQI</sequence>
<gene>
    <name evidence="15" type="primary">rnhC</name>
    <name evidence="15" type="ORF">ACFSQZ_06150</name>
</gene>
<comment type="catalytic activity">
    <reaction evidence="1 12 13">
        <text>Endonucleolytic cleavage to 5'-phosphomonoester.</text>
        <dbReference type="EC" id="3.1.26.4"/>
    </reaction>
</comment>
<comment type="cofactor">
    <cofactor evidence="12">
        <name>Mn(2+)</name>
        <dbReference type="ChEBI" id="CHEBI:29035"/>
    </cofactor>
    <cofactor evidence="12">
        <name>Mg(2+)</name>
        <dbReference type="ChEBI" id="CHEBI:18420"/>
    </cofactor>
    <text evidence="12">Manganese or magnesium. Binds 1 divalent metal ion per monomer in the absence of substrate. May bind a second metal ion after substrate binding.</text>
</comment>
<comment type="similarity">
    <text evidence="5">Belongs to the RNase HII family. RnhC subfamily.</text>
</comment>
<evidence type="ECO:0000256" key="3">
    <source>
        <dbReference type="ARBA" id="ARBA00004065"/>
    </source>
</evidence>
<dbReference type="RefSeq" id="WP_377095640.1">
    <property type="nucleotide sequence ID" value="NZ_JBHSJM010000001.1"/>
</dbReference>
<feature type="binding site" evidence="12">
    <location>
        <position position="99"/>
    </location>
    <ligand>
        <name>a divalent metal cation</name>
        <dbReference type="ChEBI" id="CHEBI:60240"/>
    </ligand>
</feature>
<evidence type="ECO:0000256" key="1">
    <source>
        <dbReference type="ARBA" id="ARBA00000077"/>
    </source>
</evidence>
<feature type="binding site" evidence="12">
    <location>
        <position position="204"/>
    </location>
    <ligand>
        <name>a divalent metal cation</name>
        <dbReference type="ChEBI" id="CHEBI:60240"/>
    </ligand>
</feature>
<dbReference type="Gene3D" id="3.30.420.10">
    <property type="entry name" value="Ribonuclease H-like superfamily/Ribonuclease H"/>
    <property type="match status" value="1"/>
</dbReference>
<keyword evidence="9 12" id="KW-0255">Endonuclease</keyword>
<comment type="caution">
    <text evidence="15">The sequence shown here is derived from an EMBL/GenBank/DDBJ whole genome shotgun (WGS) entry which is preliminary data.</text>
</comment>
<keyword evidence="11" id="KW-0460">Magnesium</keyword>
<dbReference type="InterPro" id="IPR012295">
    <property type="entry name" value="TBP_dom_sf"/>
</dbReference>
<dbReference type="Proteomes" id="UP001597297">
    <property type="component" value="Unassembled WGS sequence"/>
</dbReference>
<name>A0ABW5E254_9BACT</name>
<comment type="function">
    <text evidence="3 13">Endonuclease that specifically degrades the RNA of RNA-DNA hybrids.</text>
</comment>
<comment type="subcellular location">
    <subcellularLocation>
        <location evidence="4">Cytoplasm</location>
    </subcellularLocation>
</comment>
<evidence type="ECO:0000256" key="12">
    <source>
        <dbReference type="PROSITE-ProRule" id="PRU01319"/>
    </source>
</evidence>
<keyword evidence="7 12" id="KW-0540">Nuclease</keyword>
<proteinExistence type="inferred from homology"/>
<keyword evidence="6" id="KW-0963">Cytoplasm</keyword>
<dbReference type="EMBL" id="JBHUJC010000018">
    <property type="protein sequence ID" value="MFD2276043.1"/>
    <property type="molecule type" value="Genomic_DNA"/>
</dbReference>
<evidence type="ECO:0000256" key="4">
    <source>
        <dbReference type="ARBA" id="ARBA00004496"/>
    </source>
</evidence>
<dbReference type="PIRSF" id="PIRSF037748">
    <property type="entry name" value="RnhC"/>
    <property type="match status" value="1"/>
</dbReference>
<organism evidence="15 16">
    <name type="scientific">Rubritalea spongiae</name>
    <dbReference type="NCBI Taxonomy" id="430797"/>
    <lineage>
        <taxon>Bacteria</taxon>
        <taxon>Pseudomonadati</taxon>
        <taxon>Verrucomicrobiota</taxon>
        <taxon>Verrucomicrobiia</taxon>
        <taxon>Verrucomicrobiales</taxon>
        <taxon>Rubritaleaceae</taxon>
        <taxon>Rubritalea</taxon>
    </lineage>
</organism>
<evidence type="ECO:0000256" key="5">
    <source>
        <dbReference type="ARBA" id="ARBA00008378"/>
    </source>
</evidence>
<evidence type="ECO:0000256" key="8">
    <source>
        <dbReference type="ARBA" id="ARBA00022723"/>
    </source>
</evidence>
<evidence type="ECO:0000313" key="16">
    <source>
        <dbReference type="Proteomes" id="UP001597297"/>
    </source>
</evidence>
<dbReference type="PROSITE" id="PS51975">
    <property type="entry name" value="RNASE_H_2"/>
    <property type="match status" value="1"/>
</dbReference>
<dbReference type="Gene3D" id="3.30.310.10">
    <property type="entry name" value="TATA-Binding Protein"/>
    <property type="match status" value="1"/>
</dbReference>
<feature type="binding site" evidence="12">
    <location>
        <position position="98"/>
    </location>
    <ligand>
        <name>a divalent metal cation</name>
        <dbReference type="ChEBI" id="CHEBI:60240"/>
    </ligand>
</feature>
<dbReference type="PANTHER" id="PTHR10954:SF23">
    <property type="entry name" value="RIBONUCLEASE"/>
    <property type="match status" value="1"/>
</dbReference>
<keyword evidence="16" id="KW-1185">Reference proteome</keyword>
<dbReference type="InterPro" id="IPR024567">
    <property type="entry name" value="RNase_HII/HIII_dom"/>
</dbReference>
<evidence type="ECO:0000313" key="15">
    <source>
        <dbReference type="EMBL" id="MFD2276043.1"/>
    </source>
</evidence>
<keyword evidence="8 12" id="KW-0479">Metal-binding</keyword>
<dbReference type="CDD" id="cd06590">
    <property type="entry name" value="RNase_HII_bacteria_HIII_like"/>
    <property type="match status" value="1"/>
</dbReference>
<evidence type="ECO:0000256" key="13">
    <source>
        <dbReference type="RuleBase" id="RU003515"/>
    </source>
</evidence>
<comment type="cofactor">
    <cofactor evidence="2">
        <name>Mg(2+)</name>
        <dbReference type="ChEBI" id="CHEBI:18420"/>
    </cofactor>
</comment>
<evidence type="ECO:0000256" key="9">
    <source>
        <dbReference type="ARBA" id="ARBA00022759"/>
    </source>
</evidence>
<evidence type="ECO:0000256" key="10">
    <source>
        <dbReference type="ARBA" id="ARBA00022801"/>
    </source>
</evidence>
<evidence type="ECO:0000256" key="7">
    <source>
        <dbReference type="ARBA" id="ARBA00022722"/>
    </source>
</evidence>
<reference evidence="16" key="1">
    <citation type="journal article" date="2019" name="Int. J. Syst. Evol. Microbiol.">
        <title>The Global Catalogue of Microorganisms (GCM) 10K type strain sequencing project: providing services to taxonomists for standard genome sequencing and annotation.</title>
        <authorList>
            <consortium name="The Broad Institute Genomics Platform"/>
            <consortium name="The Broad Institute Genome Sequencing Center for Infectious Disease"/>
            <person name="Wu L."/>
            <person name="Ma J."/>
        </authorList>
    </citation>
    <scope>NUCLEOTIDE SEQUENCE [LARGE SCALE GENOMIC DNA]</scope>
    <source>
        <strain evidence="16">JCM 16545</strain>
    </source>
</reference>
<evidence type="ECO:0000256" key="11">
    <source>
        <dbReference type="ARBA" id="ARBA00022842"/>
    </source>
</evidence>
<feature type="domain" description="RNase H type-2" evidence="14">
    <location>
        <begin position="92"/>
        <end position="304"/>
    </location>
</feature>
<accession>A0ABW5E254</accession>
<dbReference type="PANTHER" id="PTHR10954">
    <property type="entry name" value="RIBONUCLEASE H2 SUBUNIT A"/>
    <property type="match status" value="1"/>
</dbReference>
<evidence type="ECO:0000256" key="2">
    <source>
        <dbReference type="ARBA" id="ARBA00001946"/>
    </source>
</evidence>
<dbReference type="Pfam" id="PF01351">
    <property type="entry name" value="RNase_HII"/>
    <property type="match status" value="1"/>
</dbReference>
<dbReference type="EC" id="3.1.26.4" evidence="13"/>
<dbReference type="InterPro" id="IPR004641">
    <property type="entry name" value="RNase_HIII"/>
</dbReference>
<evidence type="ECO:0000259" key="14">
    <source>
        <dbReference type="PROSITE" id="PS51975"/>
    </source>
</evidence>
<dbReference type="InterPro" id="IPR001352">
    <property type="entry name" value="RNase_HII/HIII"/>
</dbReference>
<dbReference type="SUPFAM" id="SSF53098">
    <property type="entry name" value="Ribonuclease H-like"/>
    <property type="match status" value="1"/>
</dbReference>
<dbReference type="InterPro" id="IPR012337">
    <property type="entry name" value="RNaseH-like_sf"/>
</dbReference>
<protein>
    <recommendedName>
        <fullName evidence="13">Ribonuclease</fullName>
        <ecNumber evidence="13">3.1.26.4</ecNumber>
    </recommendedName>
</protein>
<dbReference type="NCBIfam" id="TIGR00716">
    <property type="entry name" value="rnhC"/>
    <property type="match status" value="1"/>
</dbReference>
<evidence type="ECO:0000256" key="6">
    <source>
        <dbReference type="ARBA" id="ARBA00022490"/>
    </source>
</evidence>
<keyword evidence="10 12" id="KW-0378">Hydrolase</keyword>
<dbReference type="InterPro" id="IPR036397">
    <property type="entry name" value="RNaseH_sf"/>
</dbReference>